<evidence type="ECO:0000313" key="2">
    <source>
        <dbReference type="Proteomes" id="UP001596378"/>
    </source>
</evidence>
<gene>
    <name evidence="1" type="ORF">ACFQMJ_20670</name>
</gene>
<comment type="caution">
    <text evidence="1">The sequence shown here is derived from an EMBL/GenBank/DDBJ whole genome shotgun (WGS) entry which is preliminary data.</text>
</comment>
<name>A0ABW2FCV4_9BACL</name>
<reference evidence="2" key="1">
    <citation type="journal article" date="2019" name="Int. J. Syst. Evol. Microbiol.">
        <title>The Global Catalogue of Microorganisms (GCM) 10K type strain sequencing project: providing services to taxonomists for standard genome sequencing and annotation.</title>
        <authorList>
            <consortium name="The Broad Institute Genomics Platform"/>
            <consortium name="The Broad Institute Genome Sequencing Center for Infectious Disease"/>
            <person name="Wu L."/>
            <person name="Ma J."/>
        </authorList>
    </citation>
    <scope>NUCLEOTIDE SEQUENCE [LARGE SCALE GENOMIC DNA]</scope>
    <source>
        <strain evidence="2">KCTC 12907</strain>
    </source>
</reference>
<evidence type="ECO:0000313" key="1">
    <source>
        <dbReference type="EMBL" id="MFC7150956.1"/>
    </source>
</evidence>
<protein>
    <submittedName>
        <fullName evidence="1">Uncharacterized protein</fullName>
    </submittedName>
</protein>
<keyword evidence="2" id="KW-1185">Reference proteome</keyword>
<organism evidence="1 2">
    <name type="scientific">Cohnella cellulosilytica</name>
    <dbReference type="NCBI Taxonomy" id="986710"/>
    <lineage>
        <taxon>Bacteria</taxon>
        <taxon>Bacillati</taxon>
        <taxon>Bacillota</taxon>
        <taxon>Bacilli</taxon>
        <taxon>Bacillales</taxon>
        <taxon>Paenibacillaceae</taxon>
        <taxon>Cohnella</taxon>
    </lineage>
</organism>
<dbReference type="Proteomes" id="UP001596378">
    <property type="component" value="Unassembled WGS sequence"/>
</dbReference>
<dbReference type="EMBL" id="JBHTAI010000013">
    <property type="protein sequence ID" value="MFC7150956.1"/>
    <property type="molecule type" value="Genomic_DNA"/>
</dbReference>
<sequence length="137" mass="14812">MPAGSCGEPIHPLFQPANSVLAFDAYATAEAIGEPELVLLAGSYISDGTLAACRKLAERGSAVIAGSWLLPEGLRRPQRWSGGGCWLPVDNLLGEDARELAAPYLGSDRLWRQRFGEHAIRISPADEHGFSLHFEIE</sequence>
<dbReference type="RefSeq" id="WP_378053669.1">
    <property type="nucleotide sequence ID" value="NZ_JBHMDN010000078.1"/>
</dbReference>
<accession>A0ABW2FCV4</accession>
<proteinExistence type="predicted"/>